<evidence type="ECO:0000313" key="5">
    <source>
        <dbReference type="Proteomes" id="UP000501107"/>
    </source>
</evidence>
<keyword evidence="1" id="KW-0812">Transmembrane</keyword>
<evidence type="ECO:0000256" key="1">
    <source>
        <dbReference type="SAM" id="Phobius"/>
    </source>
</evidence>
<keyword evidence="3" id="KW-0614">Plasmid</keyword>
<sequence length="65" mass="7690">MSNWLFAICMLGVAIVISMIATFFKQIFRLLKRKKKKEPELVTVMSAEYIDKDFLGRTFREENDK</sequence>
<geneLocation type="plasmid" evidence="2 4">
    <name>4</name>
</geneLocation>
<geneLocation type="plasmid" evidence="3 5">
    <name>unnamed2</name>
</geneLocation>
<dbReference type="KEGG" id="btw:BF38_6257"/>
<dbReference type="Proteomes" id="UP000031876">
    <property type="component" value="Plasmid 4"/>
</dbReference>
<dbReference type="EMBL" id="CP053978">
    <property type="protein sequence ID" value="QKH22528.1"/>
    <property type="molecule type" value="Genomic_DNA"/>
</dbReference>
<dbReference type="EMBL" id="CP009333">
    <property type="protein sequence ID" value="AJG73735.1"/>
    <property type="molecule type" value="Genomic_DNA"/>
</dbReference>
<keyword evidence="1" id="KW-1133">Transmembrane helix</keyword>
<name>A0A0B5NBG5_BACTU</name>
<accession>A0A0B5NBG5</accession>
<organism evidence="3 5">
    <name type="scientific">Bacillus thuringiensis</name>
    <dbReference type="NCBI Taxonomy" id="1428"/>
    <lineage>
        <taxon>Bacteria</taxon>
        <taxon>Bacillati</taxon>
        <taxon>Bacillota</taxon>
        <taxon>Bacilli</taxon>
        <taxon>Bacillales</taxon>
        <taxon>Bacillaceae</taxon>
        <taxon>Bacillus</taxon>
        <taxon>Bacillus cereus group</taxon>
    </lineage>
</organism>
<keyword evidence="1" id="KW-0472">Membrane</keyword>
<evidence type="ECO:0000313" key="3">
    <source>
        <dbReference type="EMBL" id="QKH22528.1"/>
    </source>
</evidence>
<dbReference type="AlphaFoldDB" id="A0A0B5NBG5"/>
<evidence type="ECO:0000313" key="4">
    <source>
        <dbReference type="Proteomes" id="UP000031876"/>
    </source>
</evidence>
<dbReference type="Proteomes" id="UP000501107">
    <property type="component" value="Plasmid unnamed2"/>
</dbReference>
<proteinExistence type="predicted"/>
<reference evidence="2 4" key="1">
    <citation type="journal article" date="2015" name="Genome Announc.">
        <title>Complete genome sequences for 35 biothreat assay-relevant bacillus species.</title>
        <authorList>
            <person name="Johnson S.L."/>
            <person name="Daligault H.E."/>
            <person name="Davenport K.W."/>
            <person name="Jaissle J."/>
            <person name="Frey K.G."/>
            <person name="Ladner J.T."/>
            <person name="Broomall S.M."/>
            <person name="Bishop-Lilly K.A."/>
            <person name="Bruce D.C."/>
            <person name="Gibbons H.S."/>
            <person name="Coyne S.R."/>
            <person name="Lo C.C."/>
            <person name="Meincke L."/>
            <person name="Munk A.C."/>
            <person name="Koroleva G.I."/>
            <person name="Rosenzweig C.N."/>
            <person name="Palacios G.F."/>
            <person name="Redden C.L."/>
            <person name="Minogue T.D."/>
            <person name="Chain P.S."/>
        </authorList>
    </citation>
    <scope>NUCLEOTIDE SEQUENCE [LARGE SCALE GENOMIC DNA]</scope>
    <source>
        <strain evidence="2 4">HD1011</strain>
        <plasmid evidence="2 4">4</plasmid>
    </source>
</reference>
<dbReference type="RefSeq" id="WP_011244837.1">
    <property type="nucleotide sequence ID" value="NZ_CP009333.1"/>
</dbReference>
<evidence type="ECO:0000313" key="2">
    <source>
        <dbReference type="EMBL" id="AJG73735.1"/>
    </source>
</evidence>
<protein>
    <submittedName>
        <fullName evidence="3">Uncharacterized protein</fullName>
    </submittedName>
</protein>
<feature type="transmembrane region" description="Helical" evidence="1">
    <location>
        <begin position="6"/>
        <end position="28"/>
    </location>
</feature>
<reference evidence="3 5" key="2">
    <citation type="submission" date="2020-05" db="EMBL/GenBank/DDBJ databases">
        <title>FDA dAtabase for Regulatory Grade micrObial Sequences (FDA-ARGOS): Supporting development and validation of Infectious Disease Dx tests.</title>
        <authorList>
            <person name="Nelson B."/>
            <person name="Plummer A."/>
            <person name="Tallon L."/>
            <person name="Sadzewicz L."/>
            <person name="Zhao X."/>
            <person name="Vavikolanu K."/>
            <person name="Mehta A."/>
            <person name="Aluvathingal J."/>
            <person name="Nadendla S."/>
            <person name="Myers T."/>
            <person name="Yan Y."/>
            <person name="Sichtig H."/>
        </authorList>
    </citation>
    <scope>NUCLEOTIDE SEQUENCE [LARGE SCALE GENOMIC DNA]</scope>
    <source>
        <strain evidence="3 5">FDAARGOS_795</strain>
        <plasmid evidence="3 5">unnamed2</plasmid>
    </source>
</reference>
<gene>
    <name evidence="2" type="ORF">BF38_6257</name>
    <name evidence="3" type="ORF">FOC89_00650</name>
</gene>